<name>A0A448ZIP7_9STRA</name>
<dbReference type="EMBL" id="CAACVS010000639">
    <property type="protein sequence ID" value="VEU44339.1"/>
    <property type="molecule type" value="Genomic_DNA"/>
</dbReference>
<keyword evidence="3" id="KW-1185">Reference proteome</keyword>
<gene>
    <name evidence="1" type="ORF">PSNMU_V1.4_AUG-EV-PASAV3_0087890</name>
    <name evidence="2" type="ORF">PSNMU_V1.4_AUG-EV-PASAV3_0114380</name>
</gene>
<evidence type="ECO:0000313" key="2">
    <source>
        <dbReference type="EMBL" id="VEU44339.1"/>
    </source>
</evidence>
<sequence length="88" mass="9769">MPLQEPLVRNPPSKIVNAASLTVAALRPAPAQSLPALPTRKESDQYYWGNIHEDDLCSGDNHRKNGESDSEELKDLCSWSSDSYDDIL</sequence>
<protein>
    <submittedName>
        <fullName evidence="1">Uncharacterized protein</fullName>
    </submittedName>
</protein>
<evidence type="ECO:0000313" key="1">
    <source>
        <dbReference type="EMBL" id="VEU41846.1"/>
    </source>
</evidence>
<proteinExistence type="predicted"/>
<evidence type="ECO:0000313" key="3">
    <source>
        <dbReference type="Proteomes" id="UP000291116"/>
    </source>
</evidence>
<organism evidence="1 3">
    <name type="scientific">Pseudo-nitzschia multistriata</name>
    <dbReference type="NCBI Taxonomy" id="183589"/>
    <lineage>
        <taxon>Eukaryota</taxon>
        <taxon>Sar</taxon>
        <taxon>Stramenopiles</taxon>
        <taxon>Ochrophyta</taxon>
        <taxon>Bacillariophyta</taxon>
        <taxon>Bacillariophyceae</taxon>
        <taxon>Bacillariophycidae</taxon>
        <taxon>Bacillariales</taxon>
        <taxon>Bacillariaceae</taxon>
        <taxon>Pseudo-nitzschia</taxon>
    </lineage>
</organism>
<reference evidence="1 3" key="1">
    <citation type="submission" date="2019-01" db="EMBL/GenBank/DDBJ databases">
        <authorList>
            <person name="Ferrante I. M."/>
        </authorList>
    </citation>
    <scope>NUCLEOTIDE SEQUENCE [LARGE SCALE GENOMIC DNA]</scope>
    <source>
        <strain evidence="1 3">B856</strain>
    </source>
</reference>
<accession>A0A448ZIP7</accession>
<dbReference type="EMBL" id="CAACVS010000391">
    <property type="protein sequence ID" value="VEU41846.1"/>
    <property type="molecule type" value="Genomic_DNA"/>
</dbReference>
<dbReference type="Proteomes" id="UP000291116">
    <property type="component" value="Unassembled WGS sequence"/>
</dbReference>
<dbReference type="AlphaFoldDB" id="A0A448ZIP7"/>